<protein>
    <submittedName>
        <fullName evidence="1">Uncharacterized protein</fullName>
    </submittedName>
</protein>
<keyword evidence="2" id="KW-1185">Reference proteome</keyword>
<organism evidence="1 2">
    <name type="scientific">Salipaludibacillus keqinensis</name>
    <dbReference type="NCBI Taxonomy" id="2045207"/>
    <lineage>
        <taxon>Bacteria</taxon>
        <taxon>Bacillati</taxon>
        <taxon>Bacillota</taxon>
        <taxon>Bacilli</taxon>
        <taxon>Bacillales</taxon>
        <taxon>Bacillaceae</taxon>
    </lineage>
</organism>
<dbReference type="AlphaFoldDB" id="A0A323T4N8"/>
<sequence length="88" mass="10111">MGGQRKKCDIFLLKVLHCIRRSWYIIIRRSETINNDSEKQEKSFSIKLLTKDEKGDIFIESPKTTKTNAVLLQAVLSKKVFLVSGLGR</sequence>
<dbReference type="Proteomes" id="UP000248214">
    <property type="component" value="Unassembled WGS sequence"/>
</dbReference>
<evidence type="ECO:0000313" key="1">
    <source>
        <dbReference type="EMBL" id="PYZ91578.1"/>
    </source>
</evidence>
<gene>
    <name evidence="1" type="ORF">CR194_19815</name>
</gene>
<dbReference type="EMBL" id="PDOD01000007">
    <property type="protein sequence ID" value="PYZ91578.1"/>
    <property type="molecule type" value="Genomic_DNA"/>
</dbReference>
<accession>A0A323T4N8</accession>
<reference evidence="1 2" key="1">
    <citation type="submission" date="2017-10" db="EMBL/GenBank/DDBJ databases">
        <title>Bacillus sp. nov., a halophilic bacterium isolated from a Keqin Lake.</title>
        <authorList>
            <person name="Wang H."/>
        </authorList>
    </citation>
    <scope>NUCLEOTIDE SEQUENCE [LARGE SCALE GENOMIC DNA]</scope>
    <source>
        <strain evidence="1 2">KQ-12</strain>
    </source>
</reference>
<evidence type="ECO:0000313" key="2">
    <source>
        <dbReference type="Proteomes" id="UP000248214"/>
    </source>
</evidence>
<comment type="caution">
    <text evidence="1">The sequence shown here is derived from an EMBL/GenBank/DDBJ whole genome shotgun (WGS) entry which is preliminary data.</text>
</comment>
<proteinExistence type="predicted"/>
<name>A0A323T4N8_9BACI</name>